<keyword evidence="3 9" id="KW-0812">Transmembrane</keyword>
<evidence type="ECO:0000256" key="8">
    <source>
        <dbReference type="ARBA" id="ARBA00023224"/>
    </source>
</evidence>
<feature type="transmembrane region" description="Helical" evidence="9">
    <location>
        <begin position="20"/>
        <end position="43"/>
    </location>
</feature>
<evidence type="ECO:0000256" key="4">
    <source>
        <dbReference type="ARBA" id="ARBA00022989"/>
    </source>
</evidence>
<organism evidence="11 13">
    <name type="scientific">Adineta ricciae</name>
    <name type="common">Rotifer</name>
    <dbReference type="NCBI Taxonomy" id="249248"/>
    <lineage>
        <taxon>Eukaryota</taxon>
        <taxon>Metazoa</taxon>
        <taxon>Spiralia</taxon>
        <taxon>Gnathifera</taxon>
        <taxon>Rotifera</taxon>
        <taxon>Eurotatoria</taxon>
        <taxon>Bdelloidea</taxon>
        <taxon>Adinetida</taxon>
        <taxon>Adinetidae</taxon>
        <taxon>Adineta</taxon>
    </lineage>
</organism>
<dbReference type="InterPro" id="IPR017452">
    <property type="entry name" value="GPCR_Rhodpsn_7TM"/>
</dbReference>
<protein>
    <recommendedName>
        <fullName evidence="10">G-protein coupled receptors family 1 profile domain-containing protein</fullName>
    </recommendedName>
</protein>
<dbReference type="InterPro" id="IPR000276">
    <property type="entry name" value="GPCR_Rhodpsn"/>
</dbReference>
<evidence type="ECO:0000259" key="10">
    <source>
        <dbReference type="PROSITE" id="PS50262"/>
    </source>
</evidence>
<keyword evidence="7" id="KW-0675">Receptor</keyword>
<dbReference type="EMBL" id="CAJNOR010000001">
    <property type="protein sequence ID" value="CAF0743051.1"/>
    <property type="molecule type" value="Genomic_DNA"/>
</dbReference>
<comment type="caution">
    <text evidence="11">The sequence shown here is derived from an EMBL/GenBank/DDBJ whole genome shotgun (WGS) entry which is preliminary data.</text>
</comment>
<dbReference type="GO" id="GO:0004930">
    <property type="term" value="F:G protein-coupled receptor activity"/>
    <property type="evidence" value="ECO:0007669"/>
    <property type="project" value="UniProtKB-KW"/>
</dbReference>
<sequence>MPWPRKTDNRPFQTVELVFAGVIPIILIIIGTMGNFLCIFCILCRQRRRGRSTYIYFIFLFLSDTLSLYQWNLNYIIMEFNDRIQLSDQSLFLCRSIAFLSFYTLHLSALFLTLIAIDRTLILRSKFYRTHMTKRHHALIISIVIILLLFLLDGFLLSLGVRDERTDQIVCYQSFNTNIMFFYDKIYPWIHLVVMYITPFVIMTLGIVLIIIKLYNRRINLQSNHQKQRLCFMLIGMCAVYMMLTLPNRLCFSVFFSRISNQEYGDIILLGSNTLLYTRNATNVFFLYLGSSTFRKQLAKFYSCFHCSMPQCSNRIIPVQLFHCETKSDLS</sequence>
<keyword evidence="13" id="KW-1185">Reference proteome</keyword>
<dbReference type="PANTHER" id="PTHR24229">
    <property type="entry name" value="NEUROPEPTIDES RECEPTOR"/>
    <property type="match status" value="1"/>
</dbReference>
<proteinExistence type="predicted"/>
<evidence type="ECO:0000256" key="7">
    <source>
        <dbReference type="ARBA" id="ARBA00023170"/>
    </source>
</evidence>
<evidence type="ECO:0000256" key="2">
    <source>
        <dbReference type="ARBA" id="ARBA00022475"/>
    </source>
</evidence>
<dbReference type="SUPFAM" id="SSF81321">
    <property type="entry name" value="Family A G protein-coupled receptor-like"/>
    <property type="match status" value="1"/>
</dbReference>
<dbReference type="Pfam" id="PF00001">
    <property type="entry name" value="7tm_1"/>
    <property type="match status" value="1"/>
</dbReference>
<evidence type="ECO:0000313" key="11">
    <source>
        <dbReference type="EMBL" id="CAF0743051.1"/>
    </source>
</evidence>
<dbReference type="PROSITE" id="PS50262">
    <property type="entry name" value="G_PROTEIN_RECEP_F1_2"/>
    <property type="match status" value="1"/>
</dbReference>
<evidence type="ECO:0000256" key="1">
    <source>
        <dbReference type="ARBA" id="ARBA00004651"/>
    </source>
</evidence>
<feature type="transmembrane region" description="Helical" evidence="9">
    <location>
        <begin position="55"/>
        <end position="77"/>
    </location>
</feature>
<dbReference type="GO" id="GO:0043005">
    <property type="term" value="C:neuron projection"/>
    <property type="evidence" value="ECO:0007669"/>
    <property type="project" value="TreeGrafter"/>
</dbReference>
<gene>
    <name evidence="12" type="ORF">EDS130_LOCUS11302</name>
    <name evidence="11" type="ORF">XAT740_LOCUS11</name>
</gene>
<dbReference type="CDD" id="cd00637">
    <property type="entry name" value="7tm_classA_rhodopsin-like"/>
    <property type="match status" value="1"/>
</dbReference>
<comment type="subcellular location">
    <subcellularLocation>
        <location evidence="1">Cell membrane</location>
        <topology evidence="1">Multi-pass membrane protein</topology>
    </subcellularLocation>
</comment>
<keyword evidence="5" id="KW-0297">G-protein coupled receptor</keyword>
<feature type="transmembrane region" description="Helical" evidence="9">
    <location>
        <begin position="230"/>
        <end position="247"/>
    </location>
</feature>
<name>A0A813P3M5_ADIRI</name>
<dbReference type="Proteomes" id="UP000663852">
    <property type="component" value="Unassembled WGS sequence"/>
</dbReference>
<keyword evidence="6 9" id="KW-0472">Membrane</keyword>
<feature type="transmembrane region" description="Helical" evidence="9">
    <location>
        <begin position="267"/>
        <end position="290"/>
    </location>
</feature>
<evidence type="ECO:0000256" key="3">
    <source>
        <dbReference type="ARBA" id="ARBA00022692"/>
    </source>
</evidence>
<evidence type="ECO:0000256" key="5">
    <source>
        <dbReference type="ARBA" id="ARBA00023040"/>
    </source>
</evidence>
<feature type="transmembrane region" description="Helical" evidence="9">
    <location>
        <begin position="138"/>
        <end position="157"/>
    </location>
</feature>
<evidence type="ECO:0000313" key="12">
    <source>
        <dbReference type="EMBL" id="CAF0931193.1"/>
    </source>
</evidence>
<dbReference type="Proteomes" id="UP000663828">
    <property type="component" value="Unassembled WGS sequence"/>
</dbReference>
<dbReference type="PRINTS" id="PR00237">
    <property type="entry name" value="GPCRRHODOPSN"/>
</dbReference>
<keyword evidence="8" id="KW-0807">Transducer</keyword>
<dbReference type="AlphaFoldDB" id="A0A813P3M5"/>
<evidence type="ECO:0000256" key="6">
    <source>
        <dbReference type="ARBA" id="ARBA00023136"/>
    </source>
</evidence>
<dbReference type="GO" id="GO:0005886">
    <property type="term" value="C:plasma membrane"/>
    <property type="evidence" value="ECO:0007669"/>
    <property type="project" value="UniProtKB-SubCell"/>
</dbReference>
<evidence type="ECO:0000256" key="9">
    <source>
        <dbReference type="SAM" id="Phobius"/>
    </source>
</evidence>
<accession>A0A813P3M5</accession>
<keyword evidence="2" id="KW-1003">Cell membrane</keyword>
<dbReference type="EMBL" id="CAJNOJ010000041">
    <property type="protein sequence ID" value="CAF0931193.1"/>
    <property type="molecule type" value="Genomic_DNA"/>
</dbReference>
<feature type="transmembrane region" description="Helical" evidence="9">
    <location>
        <begin position="97"/>
        <end position="117"/>
    </location>
</feature>
<dbReference type="Gene3D" id="1.20.1070.10">
    <property type="entry name" value="Rhodopsin 7-helix transmembrane proteins"/>
    <property type="match status" value="1"/>
</dbReference>
<dbReference type="PANTHER" id="PTHR24229:SF40">
    <property type="entry name" value="ALLATOSTATIN C RECEPTOR 1-RELATED"/>
    <property type="match status" value="1"/>
</dbReference>
<reference evidence="11" key="1">
    <citation type="submission" date="2021-02" db="EMBL/GenBank/DDBJ databases">
        <authorList>
            <person name="Nowell W R."/>
        </authorList>
    </citation>
    <scope>NUCLEOTIDE SEQUENCE</scope>
</reference>
<feature type="transmembrane region" description="Helical" evidence="9">
    <location>
        <begin position="186"/>
        <end position="210"/>
    </location>
</feature>
<feature type="domain" description="G-protein coupled receptors family 1 profile" evidence="10">
    <location>
        <begin position="34"/>
        <end position="287"/>
    </location>
</feature>
<evidence type="ECO:0000313" key="13">
    <source>
        <dbReference type="Proteomes" id="UP000663828"/>
    </source>
</evidence>
<dbReference type="OrthoDB" id="9983318at2759"/>
<dbReference type="GO" id="GO:0042277">
    <property type="term" value="F:peptide binding"/>
    <property type="evidence" value="ECO:0007669"/>
    <property type="project" value="TreeGrafter"/>
</dbReference>
<keyword evidence="4 9" id="KW-1133">Transmembrane helix</keyword>